<dbReference type="RefSeq" id="XP_026601926.1">
    <property type="nucleotide sequence ID" value="XM_026749894.1"/>
</dbReference>
<dbReference type="InterPro" id="IPR036249">
    <property type="entry name" value="Thioredoxin-like_sf"/>
</dbReference>
<accession>A0A3D8RFH1</accession>
<name>A0A3D8RFH1_9EURO</name>
<proteinExistence type="inferred from homology"/>
<comment type="similarity">
    <text evidence="1">Belongs to the thioredoxin family.</text>
</comment>
<protein>
    <recommendedName>
        <fullName evidence="2">Thioredoxin domain-containing protein</fullName>
    </recommendedName>
</protein>
<dbReference type="SUPFAM" id="SSF52833">
    <property type="entry name" value="Thioredoxin-like"/>
    <property type="match status" value="1"/>
</dbReference>
<organism evidence="3 4">
    <name type="scientific">Aspergillus mulundensis</name>
    <dbReference type="NCBI Taxonomy" id="1810919"/>
    <lineage>
        <taxon>Eukaryota</taxon>
        <taxon>Fungi</taxon>
        <taxon>Dikarya</taxon>
        <taxon>Ascomycota</taxon>
        <taxon>Pezizomycotina</taxon>
        <taxon>Eurotiomycetes</taxon>
        <taxon>Eurotiomycetidae</taxon>
        <taxon>Eurotiales</taxon>
        <taxon>Aspergillaceae</taxon>
        <taxon>Aspergillus</taxon>
        <taxon>Aspergillus subgen. Nidulantes</taxon>
    </lineage>
</organism>
<gene>
    <name evidence="3" type="ORF">DSM5745_07878</name>
</gene>
<dbReference type="PANTHER" id="PTHR12452">
    <property type="entry name" value="42-9-9 PROTEIN-RELATED"/>
    <property type="match status" value="1"/>
</dbReference>
<dbReference type="PANTHER" id="PTHR12452:SF0">
    <property type="entry name" value="THIOREDOXIN DOMAIN-CONTAINING PROTEIN 17"/>
    <property type="match status" value="1"/>
</dbReference>
<dbReference type="Gene3D" id="3.40.30.10">
    <property type="entry name" value="Glutaredoxin"/>
    <property type="match status" value="1"/>
</dbReference>
<dbReference type="STRING" id="1810919.A0A3D8RFH1"/>
<evidence type="ECO:0000259" key="2">
    <source>
        <dbReference type="Pfam" id="PF06110"/>
    </source>
</evidence>
<dbReference type="GO" id="GO:0047134">
    <property type="term" value="F:protein-disulfide reductase [NAD(P)H] activity"/>
    <property type="evidence" value="ECO:0007669"/>
    <property type="project" value="InterPro"/>
</dbReference>
<dbReference type="InterPro" id="IPR045108">
    <property type="entry name" value="TXNDC17-like"/>
</dbReference>
<reference evidence="3 4" key="1">
    <citation type="journal article" date="2018" name="IMA Fungus">
        <title>IMA Genome-F 9: Draft genome sequence of Annulohypoxylon stygium, Aspergillus mulundensis, Berkeleyomyces basicola (syn. Thielaviopsis basicola), Ceratocystis smalleyi, two Cercospora beticola strains, Coleophoma cylindrospora, Fusarium fracticaudum, Phialophora cf. hyalina, and Morchella septimelata.</title>
        <authorList>
            <person name="Wingfield B.D."/>
            <person name="Bills G.F."/>
            <person name="Dong Y."/>
            <person name="Huang W."/>
            <person name="Nel W.J."/>
            <person name="Swalarsk-Parry B.S."/>
            <person name="Vaghefi N."/>
            <person name="Wilken P.M."/>
            <person name="An Z."/>
            <person name="de Beer Z.W."/>
            <person name="De Vos L."/>
            <person name="Chen L."/>
            <person name="Duong T.A."/>
            <person name="Gao Y."/>
            <person name="Hammerbacher A."/>
            <person name="Kikkert J.R."/>
            <person name="Li Y."/>
            <person name="Li H."/>
            <person name="Li K."/>
            <person name="Li Q."/>
            <person name="Liu X."/>
            <person name="Ma X."/>
            <person name="Naidoo K."/>
            <person name="Pethybridge S.J."/>
            <person name="Sun J."/>
            <person name="Steenkamp E.T."/>
            <person name="van der Nest M.A."/>
            <person name="van Wyk S."/>
            <person name="Wingfield M.J."/>
            <person name="Xiong C."/>
            <person name="Yue Q."/>
            <person name="Zhang X."/>
        </authorList>
    </citation>
    <scope>NUCLEOTIDE SEQUENCE [LARGE SCALE GENOMIC DNA]</scope>
    <source>
        <strain evidence="3 4">DSM 5745</strain>
    </source>
</reference>
<keyword evidence="4" id="KW-1185">Reference proteome</keyword>
<comment type="caution">
    <text evidence="3">The sequence shown here is derived from an EMBL/GenBank/DDBJ whole genome shotgun (WGS) entry which is preliminary data.</text>
</comment>
<dbReference type="Proteomes" id="UP000256690">
    <property type="component" value="Unassembled WGS sequence"/>
</dbReference>
<dbReference type="AlphaFoldDB" id="A0A3D8RFH1"/>
<feature type="domain" description="Thioredoxin" evidence="2">
    <location>
        <begin position="26"/>
        <end position="103"/>
    </location>
</feature>
<dbReference type="EMBL" id="PVWQ01000009">
    <property type="protein sequence ID" value="RDW72706.1"/>
    <property type="molecule type" value="Genomic_DNA"/>
</dbReference>
<dbReference type="GO" id="GO:0005829">
    <property type="term" value="C:cytosol"/>
    <property type="evidence" value="ECO:0007669"/>
    <property type="project" value="TreeGrafter"/>
</dbReference>
<dbReference type="InterPro" id="IPR010357">
    <property type="entry name" value="TXNDC17_dom"/>
</dbReference>
<dbReference type="OrthoDB" id="78947at2759"/>
<evidence type="ECO:0000313" key="3">
    <source>
        <dbReference type="EMBL" id="RDW72706.1"/>
    </source>
</evidence>
<evidence type="ECO:0000256" key="1">
    <source>
        <dbReference type="ARBA" id="ARBA00008987"/>
    </source>
</evidence>
<sequence>MPVLSAYTLPATTDGLQVHLSPNGVRFFLSFHASVDPATQKPWCPDVVAAIPHLLEVFVPSSAPTVGFVHVGQKPEWKEPTNVFRTKWNVNNIPTLVRFERVDGCVKETGRLVEAEILDREKLREFVFGKEAAERT</sequence>
<dbReference type="Pfam" id="PF06110">
    <property type="entry name" value="TXD17-like_Trx"/>
    <property type="match status" value="1"/>
</dbReference>
<evidence type="ECO:0000313" key="4">
    <source>
        <dbReference type="Proteomes" id="UP000256690"/>
    </source>
</evidence>
<dbReference type="GeneID" id="38118248"/>